<dbReference type="InterPro" id="IPR011009">
    <property type="entry name" value="Kinase-like_dom_sf"/>
</dbReference>
<proteinExistence type="predicted"/>
<comment type="caution">
    <text evidence="1">The sequence shown here is derived from an EMBL/GenBank/DDBJ whole genome shotgun (WGS) entry which is preliminary data.</text>
</comment>
<protein>
    <recommendedName>
        <fullName evidence="3">Protein kinase domain-containing protein</fullName>
    </recommendedName>
</protein>
<accession>A0AAE0FTD4</accession>
<dbReference type="SUPFAM" id="SSF56112">
    <property type="entry name" value="Protein kinase-like (PK-like)"/>
    <property type="match status" value="1"/>
</dbReference>
<sequence length="273" mass="29958">MHALATWGSGSAEARLGQAETVVMHPAAEQRAACADLVRWLLQPNPRGRPVSMEEALTHAFFQDNLQGRRFVPVLPGIFMSHFQQSGGGSSVRTLTNYIEQEAPSLAEGGIWLDMNASQLTEEGMLLGVREKEVFLLFLTKGIFERWFVTHVELMEAVRTGKPIVLVHEVDPAKGGHPSFNDYVVEFEALARCTCDKCKAVGGGAFWRGARLFEQSTSVECYLDGPFASATARLVLKRCGYEERLAAQPKFVPVATAVRTARVVLVHAAADAR</sequence>
<gene>
    <name evidence="1" type="ORF">CYMTET_26052</name>
</gene>
<dbReference type="Proteomes" id="UP001190700">
    <property type="component" value="Unassembled WGS sequence"/>
</dbReference>
<dbReference type="EMBL" id="LGRX02014048">
    <property type="protein sequence ID" value="KAK3265253.1"/>
    <property type="molecule type" value="Genomic_DNA"/>
</dbReference>
<keyword evidence="2" id="KW-1185">Reference proteome</keyword>
<dbReference type="AlphaFoldDB" id="A0AAE0FTD4"/>
<evidence type="ECO:0008006" key="3">
    <source>
        <dbReference type="Google" id="ProtNLM"/>
    </source>
</evidence>
<name>A0AAE0FTD4_9CHLO</name>
<evidence type="ECO:0000313" key="1">
    <source>
        <dbReference type="EMBL" id="KAK3265253.1"/>
    </source>
</evidence>
<organism evidence="1 2">
    <name type="scientific">Cymbomonas tetramitiformis</name>
    <dbReference type="NCBI Taxonomy" id="36881"/>
    <lineage>
        <taxon>Eukaryota</taxon>
        <taxon>Viridiplantae</taxon>
        <taxon>Chlorophyta</taxon>
        <taxon>Pyramimonadophyceae</taxon>
        <taxon>Pyramimonadales</taxon>
        <taxon>Pyramimonadaceae</taxon>
        <taxon>Cymbomonas</taxon>
    </lineage>
</organism>
<reference evidence="1 2" key="1">
    <citation type="journal article" date="2015" name="Genome Biol. Evol.">
        <title>Comparative Genomics of a Bacterivorous Green Alga Reveals Evolutionary Causalities and Consequences of Phago-Mixotrophic Mode of Nutrition.</title>
        <authorList>
            <person name="Burns J.A."/>
            <person name="Paasch A."/>
            <person name="Narechania A."/>
            <person name="Kim E."/>
        </authorList>
    </citation>
    <scope>NUCLEOTIDE SEQUENCE [LARGE SCALE GENOMIC DNA]</scope>
    <source>
        <strain evidence="1 2">PLY_AMNH</strain>
    </source>
</reference>
<evidence type="ECO:0000313" key="2">
    <source>
        <dbReference type="Proteomes" id="UP001190700"/>
    </source>
</evidence>